<evidence type="ECO:0000256" key="2">
    <source>
        <dbReference type="ARBA" id="ARBA00023002"/>
    </source>
</evidence>
<gene>
    <name evidence="4" type="ORF">FPHYL_3320</name>
</gene>
<dbReference type="SMART" id="SM00829">
    <property type="entry name" value="PKS_ER"/>
    <property type="match status" value="1"/>
</dbReference>
<sequence>MTRIRAFVTDGKGSGSVQLIPRPRPGEAEILVKIHYAALNPGDWKLVEGDVLDGPALPGLIAGCDFAGTVEDPKGSHWKKGQRVGGWVHGANFEGVGSFAEYMNIETSLVFAVPDNISLQQASTVSLAFATATQAMYQHLSLPGPYQNKEDRVDFLVYGASTSVGLYAVQLGKLSGLRVIAVASSKNHDLLKRLGAEVTVDYHGEDWVERVKEVTRGKLRYALDNIADGGSSEKVARCLAHSAGSQLIALSPLDKGSLHAINPYVKVESMLAFTVFGRALGEEYTVFENTGPETPGEKSAWEKYLRLVTGMLERGDIEANPVVEVGTLEDVTEAFRLSREGQLSAEKAVLRVNAELGRDREK</sequence>
<dbReference type="InterPro" id="IPR011032">
    <property type="entry name" value="GroES-like_sf"/>
</dbReference>
<dbReference type="InterPro" id="IPR047122">
    <property type="entry name" value="Trans-enoyl_RdTase-like"/>
</dbReference>
<dbReference type="InterPro" id="IPR020843">
    <property type="entry name" value="ER"/>
</dbReference>
<comment type="caution">
    <text evidence="4">The sequence shown here is derived from an EMBL/GenBank/DDBJ whole genome shotgun (WGS) entry which is preliminary data.</text>
</comment>
<dbReference type="Pfam" id="PF08240">
    <property type="entry name" value="ADH_N"/>
    <property type="match status" value="1"/>
</dbReference>
<comment type="similarity">
    <text evidence="1">Belongs to the zinc-containing alcohol dehydrogenase family.</text>
</comment>
<proteinExistence type="inferred from homology"/>
<dbReference type="GO" id="GO:0016651">
    <property type="term" value="F:oxidoreductase activity, acting on NAD(P)H"/>
    <property type="evidence" value="ECO:0007669"/>
    <property type="project" value="InterPro"/>
</dbReference>
<reference evidence="4 5" key="1">
    <citation type="submission" date="2020-05" db="EMBL/GenBank/DDBJ databases">
        <title>Identification and distribution of gene clusters putatively required for synthesis of sphingolipid metabolism inhibitors in phylogenetically diverse species of the filamentous fungus Fusarium.</title>
        <authorList>
            <person name="Kim H.-S."/>
            <person name="Busman M."/>
            <person name="Brown D.W."/>
            <person name="Divon H."/>
            <person name="Uhlig S."/>
            <person name="Proctor R.H."/>
        </authorList>
    </citation>
    <scope>NUCLEOTIDE SEQUENCE [LARGE SCALE GENOMIC DNA]</scope>
    <source>
        <strain evidence="4 5">NRRL 13617</strain>
    </source>
</reference>
<dbReference type="CDD" id="cd08249">
    <property type="entry name" value="enoyl_reductase_like"/>
    <property type="match status" value="1"/>
</dbReference>
<dbReference type="OrthoDB" id="9992527at2759"/>
<feature type="domain" description="Enoyl reductase (ER)" evidence="3">
    <location>
        <begin position="13"/>
        <end position="350"/>
    </location>
</feature>
<dbReference type="Gene3D" id="3.90.180.10">
    <property type="entry name" value="Medium-chain alcohol dehydrogenases, catalytic domain"/>
    <property type="match status" value="1"/>
</dbReference>
<dbReference type="PANTHER" id="PTHR45348">
    <property type="entry name" value="HYPOTHETICAL OXIDOREDUCTASE (EUROFUNG)"/>
    <property type="match status" value="1"/>
</dbReference>
<organism evidence="4 5">
    <name type="scientific">Fusarium phyllophilum</name>
    <dbReference type="NCBI Taxonomy" id="47803"/>
    <lineage>
        <taxon>Eukaryota</taxon>
        <taxon>Fungi</taxon>
        <taxon>Dikarya</taxon>
        <taxon>Ascomycota</taxon>
        <taxon>Pezizomycotina</taxon>
        <taxon>Sordariomycetes</taxon>
        <taxon>Hypocreomycetidae</taxon>
        <taxon>Hypocreales</taxon>
        <taxon>Nectriaceae</taxon>
        <taxon>Fusarium</taxon>
        <taxon>Fusarium fujikuroi species complex</taxon>
    </lineage>
</organism>
<keyword evidence="2" id="KW-0560">Oxidoreductase</keyword>
<dbReference type="Pfam" id="PF00107">
    <property type="entry name" value="ADH_zinc_N"/>
    <property type="match status" value="1"/>
</dbReference>
<evidence type="ECO:0000259" key="3">
    <source>
        <dbReference type="SMART" id="SM00829"/>
    </source>
</evidence>
<accession>A0A8H5K4Y7</accession>
<dbReference type="EMBL" id="JAAOAQ010000098">
    <property type="protein sequence ID" value="KAF5567417.1"/>
    <property type="molecule type" value="Genomic_DNA"/>
</dbReference>
<dbReference type="Gene3D" id="3.40.50.720">
    <property type="entry name" value="NAD(P)-binding Rossmann-like Domain"/>
    <property type="match status" value="1"/>
</dbReference>
<dbReference type="PANTHER" id="PTHR45348:SF2">
    <property type="entry name" value="ZINC-TYPE ALCOHOL DEHYDROGENASE-LIKE PROTEIN C2E1P3.01"/>
    <property type="match status" value="1"/>
</dbReference>
<dbReference type="AlphaFoldDB" id="A0A8H5K4Y7"/>
<dbReference type="SUPFAM" id="SSF51735">
    <property type="entry name" value="NAD(P)-binding Rossmann-fold domains"/>
    <property type="match status" value="1"/>
</dbReference>
<protein>
    <submittedName>
        <fullName evidence="4">ToxD</fullName>
    </submittedName>
</protein>
<dbReference type="InterPro" id="IPR036291">
    <property type="entry name" value="NAD(P)-bd_dom_sf"/>
</dbReference>
<name>A0A8H5K4Y7_9HYPO</name>
<keyword evidence="5" id="KW-1185">Reference proteome</keyword>
<dbReference type="SUPFAM" id="SSF50129">
    <property type="entry name" value="GroES-like"/>
    <property type="match status" value="1"/>
</dbReference>
<evidence type="ECO:0000313" key="5">
    <source>
        <dbReference type="Proteomes" id="UP000582016"/>
    </source>
</evidence>
<dbReference type="InterPro" id="IPR013154">
    <property type="entry name" value="ADH-like_N"/>
</dbReference>
<dbReference type="InterPro" id="IPR013149">
    <property type="entry name" value="ADH-like_C"/>
</dbReference>
<evidence type="ECO:0000256" key="1">
    <source>
        <dbReference type="ARBA" id="ARBA00008072"/>
    </source>
</evidence>
<evidence type="ECO:0000313" key="4">
    <source>
        <dbReference type="EMBL" id="KAF5567417.1"/>
    </source>
</evidence>
<dbReference type="Proteomes" id="UP000582016">
    <property type="component" value="Unassembled WGS sequence"/>
</dbReference>